<gene>
    <name evidence="3" type="ORF">ASPSYDRAFT_1005609</name>
</gene>
<evidence type="ECO:0000313" key="4">
    <source>
        <dbReference type="Proteomes" id="UP000184356"/>
    </source>
</evidence>
<keyword evidence="1" id="KW-0677">Repeat</keyword>
<keyword evidence="4" id="KW-1185">Reference proteome</keyword>
<reference evidence="4" key="1">
    <citation type="journal article" date="2017" name="Genome Biol.">
        <title>Comparative genomics reveals high biological diversity and specific adaptations in the industrially and medically important fungal genus Aspergillus.</title>
        <authorList>
            <person name="de Vries R.P."/>
            <person name="Riley R."/>
            <person name="Wiebenga A."/>
            <person name="Aguilar-Osorio G."/>
            <person name="Amillis S."/>
            <person name="Uchima C.A."/>
            <person name="Anderluh G."/>
            <person name="Asadollahi M."/>
            <person name="Askin M."/>
            <person name="Barry K."/>
            <person name="Battaglia E."/>
            <person name="Bayram O."/>
            <person name="Benocci T."/>
            <person name="Braus-Stromeyer S.A."/>
            <person name="Caldana C."/>
            <person name="Canovas D."/>
            <person name="Cerqueira G.C."/>
            <person name="Chen F."/>
            <person name="Chen W."/>
            <person name="Choi C."/>
            <person name="Clum A."/>
            <person name="Dos Santos R.A."/>
            <person name="Damasio A.R."/>
            <person name="Diallinas G."/>
            <person name="Emri T."/>
            <person name="Fekete E."/>
            <person name="Flipphi M."/>
            <person name="Freyberg S."/>
            <person name="Gallo A."/>
            <person name="Gournas C."/>
            <person name="Habgood R."/>
            <person name="Hainaut M."/>
            <person name="Harispe M.L."/>
            <person name="Henrissat B."/>
            <person name="Hilden K.S."/>
            <person name="Hope R."/>
            <person name="Hossain A."/>
            <person name="Karabika E."/>
            <person name="Karaffa L."/>
            <person name="Karanyi Z."/>
            <person name="Krasevec N."/>
            <person name="Kuo A."/>
            <person name="Kusch H."/>
            <person name="LaButti K."/>
            <person name="Lagendijk E.L."/>
            <person name="Lapidus A."/>
            <person name="Levasseur A."/>
            <person name="Lindquist E."/>
            <person name="Lipzen A."/>
            <person name="Logrieco A.F."/>
            <person name="MacCabe A."/>
            <person name="Maekelae M.R."/>
            <person name="Malavazi I."/>
            <person name="Melin P."/>
            <person name="Meyer V."/>
            <person name="Mielnichuk N."/>
            <person name="Miskei M."/>
            <person name="Molnar A.P."/>
            <person name="Mule G."/>
            <person name="Ngan C.Y."/>
            <person name="Orejas M."/>
            <person name="Orosz E."/>
            <person name="Ouedraogo J.P."/>
            <person name="Overkamp K.M."/>
            <person name="Park H.-S."/>
            <person name="Perrone G."/>
            <person name="Piumi F."/>
            <person name="Punt P.J."/>
            <person name="Ram A.F."/>
            <person name="Ramon A."/>
            <person name="Rauscher S."/>
            <person name="Record E."/>
            <person name="Riano-Pachon D.M."/>
            <person name="Robert V."/>
            <person name="Roehrig J."/>
            <person name="Ruller R."/>
            <person name="Salamov A."/>
            <person name="Salih N.S."/>
            <person name="Samson R.A."/>
            <person name="Sandor E."/>
            <person name="Sanguinetti M."/>
            <person name="Schuetze T."/>
            <person name="Sepcic K."/>
            <person name="Shelest E."/>
            <person name="Sherlock G."/>
            <person name="Sophianopoulou V."/>
            <person name="Squina F.M."/>
            <person name="Sun H."/>
            <person name="Susca A."/>
            <person name="Todd R.B."/>
            <person name="Tsang A."/>
            <person name="Unkles S.E."/>
            <person name="van de Wiele N."/>
            <person name="van Rossen-Uffink D."/>
            <person name="Oliveira J.V."/>
            <person name="Vesth T.C."/>
            <person name="Visser J."/>
            <person name="Yu J.-H."/>
            <person name="Zhou M."/>
            <person name="Andersen M.R."/>
            <person name="Archer D.B."/>
            <person name="Baker S.E."/>
            <person name="Benoit I."/>
            <person name="Brakhage A.A."/>
            <person name="Braus G.H."/>
            <person name="Fischer R."/>
            <person name="Frisvad J.C."/>
            <person name="Goldman G.H."/>
            <person name="Houbraken J."/>
            <person name="Oakley B."/>
            <person name="Pocsi I."/>
            <person name="Scazzocchio C."/>
            <person name="Seiboth B."/>
            <person name="vanKuyk P.A."/>
            <person name="Wortman J."/>
            <person name="Dyer P.S."/>
            <person name="Grigoriev I.V."/>
        </authorList>
    </citation>
    <scope>NUCLEOTIDE SEQUENCE [LARGE SCALE GENOMIC DNA]</scope>
    <source>
        <strain evidence="4">CBS 593.65</strain>
    </source>
</reference>
<dbReference type="EMBL" id="KV878637">
    <property type="protein sequence ID" value="OJJ51848.1"/>
    <property type="molecule type" value="Genomic_DNA"/>
</dbReference>
<dbReference type="GeneID" id="63755796"/>
<name>A0A1L9SXB9_9EURO</name>
<dbReference type="AlphaFoldDB" id="A0A1L9SXB9"/>
<dbReference type="RefSeq" id="XP_040695654.1">
    <property type="nucleotide sequence ID" value="XM_040839723.1"/>
</dbReference>
<accession>A0A1L9SXB9</accession>
<dbReference type="VEuPathDB" id="FungiDB:ASPSYDRAFT_1005609"/>
<evidence type="ECO:0000259" key="2">
    <source>
        <dbReference type="Pfam" id="PF24883"/>
    </source>
</evidence>
<evidence type="ECO:0000256" key="1">
    <source>
        <dbReference type="ARBA" id="ARBA00022737"/>
    </source>
</evidence>
<organism evidence="3 4">
    <name type="scientific">Aspergillus sydowii CBS 593.65</name>
    <dbReference type="NCBI Taxonomy" id="1036612"/>
    <lineage>
        <taxon>Eukaryota</taxon>
        <taxon>Fungi</taxon>
        <taxon>Dikarya</taxon>
        <taxon>Ascomycota</taxon>
        <taxon>Pezizomycotina</taxon>
        <taxon>Eurotiomycetes</taxon>
        <taxon>Eurotiomycetidae</taxon>
        <taxon>Eurotiales</taxon>
        <taxon>Aspergillaceae</taxon>
        <taxon>Aspergillus</taxon>
        <taxon>Aspergillus subgen. Nidulantes</taxon>
    </lineage>
</organism>
<dbReference type="Proteomes" id="UP000184356">
    <property type="component" value="Unassembled WGS sequence"/>
</dbReference>
<proteinExistence type="predicted"/>
<sequence>MITGIRRALEDNPAIPGKSLREQFDKLMLRPLLAANQGQTIASTMTVIDALGKCKREEDVGVILELLLNFEKATGRGIRFFLTSRPESPIRLGFGQIVKATIKTWFCTTCTMMWSRTLTAC</sequence>
<dbReference type="Pfam" id="PF24883">
    <property type="entry name" value="NPHP3_N"/>
    <property type="match status" value="1"/>
</dbReference>
<dbReference type="OrthoDB" id="1577640at2759"/>
<evidence type="ECO:0000313" key="3">
    <source>
        <dbReference type="EMBL" id="OJJ51848.1"/>
    </source>
</evidence>
<dbReference type="STRING" id="1036612.A0A1L9SXB9"/>
<dbReference type="InterPro" id="IPR056884">
    <property type="entry name" value="NPHP3-like_N"/>
</dbReference>
<feature type="domain" description="Nephrocystin 3-like N-terminal" evidence="2">
    <location>
        <begin position="6"/>
        <end position="85"/>
    </location>
</feature>
<protein>
    <recommendedName>
        <fullName evidence="2">Nephrocystin 3-like N-terminal domain-containing protein</fullName>
    </recommendedName>
</protein>